<dbReference type="AlphaFoldDB" id="A0A4E0QMX9"/>
<evidence type="ECO:0000313" key="2">
    <source>
        <dbReference type="Proteomes" id="UP000030428"/>
    </source>
</evidence>
<keyword evidence="2" id="KW-1185">Reference proteome</keyword>
<dbReference type="EMBL" id="JSZA02000141">
    <property type="protein sequence ID" value="TGO02407.1"/>
    <property type="molecule type" value="Genomic_DNA"/>
</dbReference>
<proteinExistence type="predicted"/>
<name>A0A4E0QMX9_9GAMM</name>
<gene>
    <name evidence="1" type="ORF">PN36_25525</name>
</gene>
<protein>
    <submittedName>
        <fullName evidence="1">Uncharacterized protein</fullName>
    </submittedName>
</protein>
<comment type="caution">
    <text evidence="1">The sequence shown here is derived from an EMBL/GenBank/DDBJ whole genome shotgun (WGS) entry which is preliminary data.</text>
</comment>
<evidence type="ECO:0000313" key="1">
    <source>
        <dbReference type="EMBL" id="TGO02407.1"/>
    </source>
</evidence>
<organism evidence="1 2">
    <name type="scientific">Candidatus Thiomargarita nelsonii</name>
    <dbReference type="NCBI Taxonomy" id="1003181"/>
    <lineage>
        <taxon>Bacteria</taxon>
        <taxon>Pseudomonadati</taxon>
        <taxon>Pseudomonadota</taxon>
        <taxon>Gammaproteobacteria</taxon>
        <taxon>Thiotrichales</taxon>
        <taxon>Thiotrichaceae</taxon>
        <taxon>Thiomargarita</taxon>
    </lineage>
</organism>
<sequence length="91" mass="10401">MIPGGVTSVPSQRDIIRALSILDTQIKWYENSILGCSIEEWLSLKSVEDFNHWLEKKRATQDTTATMWSNLLKTKTKKSSPQDTHPNSQCH</sequence>
<dbReference type="Proteomes" id="UP000030428">
    <property type="component" value="Unassembled WGS sequence"/>
</dbReference>
<reference evidence="1 2" key="1">
    <citation type="journal article" date="2016" name="Front. Microbiol.">
        <title>Single-Cell (Meta-)Genomics of a Dimorphic Candidatus Thiomargarita nelsonii Reveals Genomic Plasticity.</title>
        <authorList>
            <person name="Flood B.E."/>
            <person name="Fliss P."/>
            <person name="Jones D.S."/>
            <person name="Dick G.J."/>
            <person name="Jain S."/>
            <person name="Kaster A.K."/>
            <person name="Winkel M."/>
            <person name="Mussmann M."/>
            <person name="Bailey J."/>
        </authorList>
    </citation>
    <scope>NUCLEOTIDE SEQUENCE [LARGE SCALE GENOMIC DNA]</scope>
    <source>
        <strain evidence="1">Hydrate Ridge</strain>
    </source>
</reference>
<accession>A0A4E0QMX9</accession>